<evidence type="ECO:0000313" key="15">
    <source>
        <dbReference type="Proteomes" id="UP000001194"/>
    </source>
</evidence>
<evidence type="ECO:0000256" key="7">
    <source>
        <dbReference type="ARBA" id="ARBA00023042"/>
    </source>
</evidence>
<feature type="domain" description="MRNA cap 0 methyltransferase" evidence="13">
    <location>
        <begin position="187"/>
        <end position="481"/>
    </location>
</feature>
<keyword evidence="7" id="KW-0507">mRNA processing</keyword>
<dbReference type="RefSeq" id="XP_001878206.1">
    <property type="nucleotide sequence ID" value="XM_001878171.1"/>
</dbReference>
<feature type="region of interest" description="Disordered" evidence="12">
    <location>
        <begin position="1"/>
        <end position="27"/>
    </location>
</feature>
<dbReference type="InterPro" id="IPR039753">
    <property type="entry name" value="RG7MT1"/>
</dbReference>
<evidence type="ECO:0000313" key="14">
    <source>
        <dbReference type="EMBL" id="EDR10905.1"/>
    </source>
</evidence>
<keyword evidence="6" id="KW-0694">RNA-binding</keyword>
<keyword evidence="7" id="KW-0506">mRNA capping</keyword>
<evidence type="ECO:0000256" key="3">
    <source>
        <dbReference type="ARBA" id="ARBA00022603"/>
    </source>
</evidence>
<dbReference type="InterPro" id="IPR029063">
    <property type="entry name" value="SAM-dependent_MTases_sf"/>
</dbReference>
<feature type="region of interest" description="Disordered" evidence="12">
    <location>
        <begin position="128"/>
        <end position="159"/>
    </location>
</feature>
<feature type="compositionally biased region" description="Low complexity" evidence="12">
    <location>
        <begin position="69"/>
        <end position="87"/>
    </location>
</feature>
<protein>
    <recommendedName>
        <fullName evidence="11">mRNA cap guanine-N(7) methyltransferase</fullName>
        <ecNumber evidence="2">2.1.1.56</ecNumber>
    </recommendedName>
    <alternativeName>
        <fullName evidence="8">mRNA (guanine-N(7))-methyltransferase</fullName>
    </alternativeName>
    <alternativeName>
        <fullName evidence="9">mRNA cap methyltransferase</fullName>
    </alternativeName>
</protein>
<dbReference type="Proteomes" id="UP000001194">
    <property type="component" value="Unassembled WGS sequence"/>
</dbReference>
<dbReference type="PANTHER" id="PTHR12189">
    <property type="entry name" value="MRNA GUANINE-7- METHYLTRANSFERASE"/>
    <property type="match status" value="1"/>
</dbReference>
<dbReference type="PROSITE" id="PS51562">
    <property type="entry name" value="RNA_CAP0_MT"/>
    <property type="match status" value="1"/>
</dbReference>
<name>B0D3E7_LACBS</name>
<evidence type="ECO:0000256" key="1">
    <source>
        <dbReference type="ARBA" id="ARBA00003378"/>
    </source>
</evidence>
<proteinExistence type="predicted"/>
<evidence type="ECO:0000256" key="4">
    <source>
        <dbReference type="ARBA" id="ARBA00022679"/>
    </source>
</evidence>
<feature type="compositionally biased region" description="Gly residues" evidence="12">
    <location>
        <begin position="222"/>
        <end position="233"/>
    </location>
</feature>
<sequence length="481" mass="53964">MPAFDPVRDAVLNSPIDPSSSSYFMPPTRRATHLSVLLNSDQPTEKHKRPNSIDHLLLNTDIPLTFTDPESPISRSSRPSSSSHYTPSSPPMPPPPSPPPPAAAPYNPVRRTAPGSILVPLSRAEMEDFKHYRGQGSSRLTKRKRGASNEPDTLDQPPLKKLVGDVGVVVQHYNSRPDVGVVQRLESPIIGLKNFNNWVKSVLISRFAHPVLAKSPSSNGYSGPGRGGRGGSGKVLDMGCGKGGDMTKWAKAHVRELFGVDIAAVSVDQARSRWESMRGPRFEAHFAALDCYTEPLSKAFSPAKLAQPFDVVSMQFCMHYAFETVQKARCMLENVSRHLRTGGVFIGTIPNADILLEHLDELPPDKDDLSFGNSVYKIRFENRDSKPMFGHKYWFFLQDAVENVPEYVVRWENFVQMAADYKLYPVYKEEFHQVFEEHQEHPEFKPLLVRMKVVDTNGESAMDEDQWEAANIYIAFAFEKR</sequence>
<evidence type="ECO:0000256" key="2">
    <source>
        <dbReference type="ARBA" id="ARBA00011926"/>
    </source>
</evidence>
<evidence type="ECO:0000256" key="12">
    <source>
        <dbReference type="SAM" id="MobiDB-lite"/>
    </source>
</evidence>
<dbReference type="CDD" id="cd02440">
    <property type="entry name" value="AdoMet_MTases"/>
    <property type="match status" value="1"/>
</dbReference>
<dbReference type="PANTHER" id="PTHR12189:SF2">
    <property type="entry name" value="MRNA CAP GUANINE-N7 METHYLTRANSFERASE"/>
    <property type="match status" value="1"/>
</dbReference>
<feature type="compositionally biased region" description="Pro residues" evidence="12">
    <location>
        <begin position="88"/>
        <end position="103"/>
    </location>
</feature>
<dbReference type="AlphaFoldDB" id="B0D3E7"/>
<dbReference type="Pfam" id="PF03291">
    <property type="entry name" value="mRNA_G-N7_MeTrfase"/>
    <property type="match status" value="1"/>
</dbReference>
<dbReference type="EMBL" id="DS547096">
    <property type="protein sequence ID" value="EDR10905.1"/>
    <property type="molecule type" value="Genomic_DNA"/>
</dbReference>
<keyword evidence="3" id="KW-0489">Methyltransferase</keyword>
<dbReference type="GO" id="GO:0003723">
    <property type="term" value="F:RNA binding"/>
    <property type="evidence" value="ECO:0007669"/>
    <property type="project" value="UniProtKB-KW"/>
</dbReference>
<organism evidence="15">
    <name type="scientific">Laccaria bicolor (strain S238N-H82 / ATCC MYA-4686)</name>
    <name type="common">Bicoloured deceiver</name>
    <name type="synonym">Laccaria laccata var. bicolor</name>
    <dbReference type="NCBI Taxonomy" id="486041"/>
    <lineage>
        <taxon>Eukaryota</taxon>
        <taxon>Fungi</taxon>
        <taxon>Dikarya</taxon>
        <taxon>Basidiomycota</taxon>
        <taxon>Agaricomycotina</taxon>
        <taxon>Agaricomycetes</taxon>
        <taxon>Agaricomycetidae</taxon>
        <taxon>Agaricales</taxon>
        <taxon>Agaricineae</taxon>
        <taxon>Hydnangiaceae</taxon>
        <taxon>Laccaria</taxon>
    </lineage>
</organism>
<gene>
    <name evidence="14" type="ORF">LACBIDRAFT_315886</name>
</gene>
<feature type="region of interest" description="Disordered" evidence="12">
    <location>
        <begin position="67"/>
        <end position="113"/>
    </location>
</feature>
<dbReference type="FunCoup" id="B0D3E7">
    <property type="interactions" value="649"/>
</dbReference>
<dbReference type="Gene3D" id="3.40.50.150">
    <property type="entry name" value="Vaccinia Virus protein VP39"/>
    <property type="match status" value="1"/>
</dbReference>
<dbReference type="InParanoid" id="B0D3E7"/>
<dbReference type="SUPFAM" id="SSF53335">
    <property type="entry name" value="S-adenosyl-L-methionine-dependent methyltransferases"/>
    <property type="match status" value="1"/>
</dbReference>
<evidence type="ECO:0000256" key="5">
    <source>
        <dbReference type="ARBA" id="ARBA00022691"/>
    </source>
</evidence>
<dbReference type="OrthoDB" id="10248867at2759"/>
<dbReference type="HOGENOM" id="CLU_020346_4_1_1"/>
<evidence type="ECO:0000256" key="8">
    <source>
        <dbReference type="ARBA" id="ARBA00032772"/>
    </source>
</evidence>
<dbReference type="EC" id="2.1.1.56" evidence="2"/>
<dbReference type="STRING" id="486041.B0D3E7"/>
<evidence type="ECO:0000256" key="10">
    <source>
        <dbReference type="ARBA" id="ARBA00044712"/>
    </source>
</evidence>
<evidence type="ECO:0000256" key="6">
    <source>
        <dbReference type="ARBA" id="ARBA00022884"/>
    </source>
</evidence>
<reference evidence="14 15" key="1">
    <citation type="journal article" date="2008" name="Nature">
        <title>The genome of Laccaria bicolor provides insights into mycorrhizal symbiosis.</title>
        <authorList>
            <person name="Martin F."/>
            <person name="Aerts A."/>
            <person name="Ahren D."/>
            <person name="Brun A."/>
            <person name="Danchin E.G.J."/>
            <person name="Duchaussoy F."/>
            <person name="Gibon J."/>
            <person name="Kohler A."/>
            <person name="Lindquist E."/>
            <person name="Pereda V."/>
            <person name="Salamov A."/>
            <person name="Shapiro H.J."/>
            <person name="Wuyts J."/>
            <person name="Blaudez D."/>
            <person name="Buee M."/>
            <person name="Brokstein P."/>
            <person name="Canbaeck B."/>
            <person name="Cohen D."/>
            <person name="Courty P.E."/>
            <person name="Coutinho P.M."/>
            <person name="Delaruelle C."/>
            <person name="Detter J.C."/>
            <person name="Deveau A."/>
            <person name="DiFazio S."/>
            <person name="Duplessis S."/>
            <person name="Fraissinet-Tachet L."/>
            <person name="Lucic E."/>
            <person name="Frey-Klett P."/>
            <person name="Fourrey C."/>
            <person name="Feussner I."/>
            <person name="Gay G."/>
            <person name="Grimwood J."/>
            <person name="Hoegger P.J."/>
            <person name="Jain P."/>
            <person name="Kilaru S."/>
            <person name="Labbe J."/>
            <person name="Lin Y.C."/>
            <person name="Legue V."/>
            <person name="Le Tacon F."/>
            <person name="Marmeisse R."/>
            <person name="Melayah D."/>
            <person name="Montanini B."/>
            <person name="Muratet M."/>
            <person name="Nehls U."/>
            <person name="Niculita-Hirzel H."/>
            <person name="Oudot-Le Secq M.P."/>
            <person name="Peter M."/>
            <person name="Quesneville H."/>
            <person name="Rajashekar B."/>
            <person name="Reich M."/>
            <person name="Rouhier N."/>
            <person name="Schmutz J."/>
            <person name="Yin T."/>
            <person name="Chalot M."/>
            <person name="Henrissat B."/>
            <person name="Kuees U."/>
            <person name="Lucas S."/>
            <person name="Van de Peer Y."/>
            <person name="Podila G.K."/>
            <person name="Polle A."/>
            <person name="Pukkila P.J."/>
            <person name="Richardson P.M."/>
            <person name="Rouze P."/>
            <person name="Sanders I.R."/>
            <person name="Stajich J.E."/>
            <person name="Tunlid A."/>
            <person name="Tuskan G."/>
            <person name="Grigoriev I.V."/>
        </authorList>
    </citation>
    <scope>NUCLEOTIDE SEQUENCE [LARGE SCALE GENOMIC DNA]</scope>
    <source>
        <strain evidence="15">S238N-H82 / ATCC MYA-4686</strain>
    </source>
</reference>
<keyword evidence="15" id="KW-1185">Reference proteome</keyword>
<dbReference type="InterPro" id="IPR004971">
    <property type="entry name" value="mRNA_G-N7_MeTrfase_dom"/>
</dbReference>
<evidence type="ECO:0000256" key="11">
    <source>
        <dbReference type="ARBA" id="ARBA00049739"/>
    </source>
</evidence>
<dbReference type="KEGG" id="lbc:LACBIDRAFT_315886"/>
<keyword evidence="5" id="KW-0949">S-adenosyl-L-methionine</keyword>
<dbReference type="GO" id="GO:0004482">
    <property type="term" value="F:mRNA 5'-cap (guanine-N7-)-methyltransferase activity"/>
    <property type="evidence" value="ECO:0007669"/>
    <property type="project" value="UniProtKB-EC"/>
</dbReference>
<dbReference type="GO" id="GO:0005634">
    <property type="term" value="C:nucleus"/>
    <property type="evidence" value="ECO:0007669"/>
    <property type="project" value="TreeGrafter"/>
</dbReference>
<feature type="region of interest" description="Disordered" evidence="12">
    <location>
        <begin position="215"/>
        <end position="234"/>
    </location>
</feature>
<evidence type="ECO:0000259" key="13">
    <source>
        <dbReference type="PROSITE" id="PS51562"/>
    </source>
</evidence>
<evidence type="ECO:0000256" key="9">
    <source>
        <dbReference type="ARBA" id="ARBA00033387"/>
    </source>
</evidence>
<keyword evidence="4" id="KW-0808">Transferase</keyword>
<comment type="catalytic activity">
    <reaction evidence="10">
        <text>a 5'-end (5'-triphosphoguanosine)-ribonucleoside in mRNA + S-adenosyl-L-methionine = a 5'-end (N(7)-methyl 5'-triphosphoguanosine)-ribonucleoside in mRNA + S-adenosyl-L-homocysteine</text>
        <dbReference type="Rhea" id="RHEA:67008"/>
        <dbReference type="Rhea" id="RHEA-COMP:17166"/>
        <dbReference type="Rhea" id="RHEA-COMP:17167"/>
        <dbReference type="ChEBI" id="CHEBI:57856"/>
        <dbReference type="ChEBI" id="CHEBI:59789"/>
        <dbReference type="ChEBI" id="CHEBI:156461"/>
        <dbReference type="ChEBI" id="CHEBI:167617"/>
        <dbReference type="EC" id="2.1.1.56"/>
    </reaction>
</comment>
<accession>B0D3E7</accession>
<dbReference type="GeneID" id="6073744"/>
<comment type="function">
    <text evidence="1">Responsible for methylating the 5'-cap structure of mRNAs.</text>
</comment>